<evidence type="ECO:0000313" key="2">
    <source>
        <dbReference type="EMBL" id="KAE8253640.1"/>
    </source>
</evidence>
<comment type="caution">
    <text evidence="2">The sequence shown here is derived from an EMBL/GenBank/DDBJ whole genome shotgun (WGS) entry which is preliminary data.</text>
</comment>
<evidence type="ECO:0000256" key="1">
    <source>
        <dbReference type="SAM" id="MobiDB-lite"/>
    </source>
</evidence>
<reference evidence="2" key="2">
    <citation type="journal article" date="2019" name="IMA Fungus">
        <title>Genome sequencing and comparison of five Tilletia species to identify candidate genes for the detection of regulated species infecting wheat.</title>
        <authorList>
            <person name="Nguyen H.D.T."/>
            <person name="Sultana T."/>
            <person name="Kesanakurti P."/>
            <person name="Hambleton S."/>
        </authorList>
    </citation>
    <scope>NUCLEOTIDE SEQUENCE</scope>
    <source>
        <strain evidence="2">DAOMC 236426</strain>
    </source>
</reference>
<dbReference type="AlphaFoldDB" id="A0A8X7SZE7"/>
<feature type="compositionally biased region" description="Low complexity" evidence="1">
    <location>
        <begin position="551"/>
        <end position="565"/>
    </location>
</feature>
<feature type="region of interest" description="Disordered" evidence="1">
    <location>
        <begin position="417"/>
        <end position="452"/>
    </location>
</feature>
<feature type="compositionally biased region" description="Polar residues" evidence="1">
    <location>
        <begin position="520"/>
        <end position="529"/>
    </location>
</feature>
<name>A0A8X7SZE7_9BASI</name>
<accession>A0A8X7SZE7</accession>
<feature type="region of interest" description="Disordered" evidence="1">
    <location>
        <begin position="221"/>
        <end position="281"/>
    </location>
</feature>
<reference evidence="2" key="1">
    <citation type="submission" date="2016-04" db="EMBL/GenBank/DDBJ databases">
        <authorList>
            <person name="Nguyen H.D."/>
            <person name="Samba Siva P."/>
            <person name="Cullis J."/>
            <person name="Levesque C.A."/>
            <person name="Hambleton S."/>
        </authorList>
    </citation>
    <scope>NUCLEOTIDE SEQUENCE</scope>
    <source>
        <strain evidence="2">DAOMC 236426</strain>
    </source>
</reference>
<protein>
    <submittedName>
        <fullName evidence="2">Uncharacterized protein</fullName>
    </submittedName>
</protein>
<feature type="region of interest" description="Disordered" evidence="1">
    <location>
        <begin position="1"/>
        <end position="86"/>
    </location>
</feature>
<feature type="region of interest" description="Disordered" evidence="1">
    <location>
        <begin position="485"/>
        <end position="591"/>
    </location>
</feature>
<evidence type="ECO:0000313" key="3">
    <source>
        <dbReference type="Proteomes" id="UP000077684"/>
    </source>
</evidence>
<gene>
    <name evidence="2" type="ORF">A4X06_0g1307</name>
</gene>
<dbReference type="EMBL" id="LWDE02000082">
    <property type="protein sequence ID" value="KAE8253640.1"/>
    <property type="molecule type" value="Genomic_DNA"/>
</dbReference>
<sequence>MMDQRRNSVPVPQDAGKFHQWLSRVTKRSPAQAQPQSPPLSRRQSQSQCPASGATTPRLPSHVQVLPRHDGLFTPAKDDDDDDPVDAHVPETDEFHDAQSSVTGISAAQRLPPPHLPLPHQHHYNPYHENDTLSALGGAPGRQGESVLSFGSLGPPTELVVSGVLRPGQNHVSSSFNVFGEIEKAQQAPPAHSAAGMMLGEDELHRRELLRYHKAIDGHGDEGMSSLSIGAEGIDNLPPPQPQPNIPTRLTSKQQQQEAQQHVYQNGPEDRTSSRRMSAPVTARATYEFPSRSPTFAAANSSNVHQIGNGHLKEHQNQSSTPPGTMGRSQAKINRSLPVSPNLFPSTSHSTPIIFPTLHSSTAATAAGAGAADPQADRPQSRIRIESWRMQVKAPPKMSPAATAALVISPSVSAPNNATSTTADLPLSNAQQQAEGEQDMDDSHDGPGAVAGSTASVVTVHGGDLSSSQRPPPADEFETLADNYAQKRSRSDSRASAHTSGSAGNGSRTPVMRPMEPIILTNTATRSTSPAPPPLPPKDAWSLSRANSLSARGAQQQQPQPQQQEQRARRPPVLPMSADGAPPKFGSIRTNVSQYTTVTGMSDMTSVSKR</sequence>
<feature type="compositionally biased region" description="Polar residues" evidence="1">
    <location>
        <begin position="417"/>
        <end position="435"/>
    </location>
</feature>
<feature type="compositionally biased region" description="Low complexity" evidence="1">
    <location>
        <begin position="28"/>
        <end position="50"/>
    </location>
</feature>
<keyword evidence="3" id="KW-1185">Reference proteome</keyword>
<dbReference type="Proteomes" id="UP000077684">
    <property type="component" value="Unassembled WGS sequence"/>
</dbReference>
<organism evidence="2 3">
    <name type="scientific">Tilletia controversa</name>
    <name type="common">dwarf bunt fungus</name>
    <dbReference type="NCBI Taxonomy" id="13291"/>
    <lineage>
        <taxon>Eukaryota</taxon>
        <taxon>Fungi</taxon>
        <taxon>Dikarya</taxon>
        <taxon>Basidiomycota</taxon>
        <taxon>Ustilaginomycotina</taxon>
        <taxon>Exobasidiomycetes</taxon>
        <taxon>Tilletiales</taxon>
        <taxon>Tilletiaceae</taxon>
        <taxon>Tilletia</taxon>
    </lineage>
</organism>
<proteinExistence type="predicted"/>
<feature type="compositionally biased region" description="Low complexity" evidence="1">
    <location>
        <begin position="254"/>
        <end position="265"/>
    </location>
</feature>
<feature type="compositionally biased region" description="Polar residues" evidence="1">
    <location>
        <begin position="496"/>
        <end position="508"/>
    </location>
</feature>